<gene>
    <name evidence="1" type="ORF">TSUD_31130</name>
</gene>
<protein>
    <submittedName>
        <fullName evidence="1">Uncharacterized protein</fullName>
    </submittedName>
</protein>
<accession>A0A2Z6M3Z5</accession>
<organism evidence="1 2">
    <name type="scientific">Trifolium subterraneum</name>
    <name type="common">Subterranean clover</name>
    <dbReference type="NCBI Taxonomy" id="3900"/>
    <lineage>
        <taxon>Eukaryota</taxon>
        <taxon>Viridiplantae</taxon>
        <taxon>Streptophyta</taxon>
        <taxon>Embryophyta</taxon>
        <taxon>Tracheophyta</taxon>
        <taxon>Spermatophyta</taxon>
        <taxon>Magnoliopsida</taxon>
        <taxon>eudicotyledons</taxon>
        <taxon>Gunneridae</taxon>
        <taxon>Pentapetalae</taxon>
        <taxon>rosids</taxon>
        <taxon>fabids</taxon>
        <taxon>Fabales</taxon>
        <taxon>Fabaceae</taxon>
        <taxon>Papilionoideae</taxon>
        <taxon>50 kb inversion clade</taxon>
        <taxon>NPAAA clade</taxon>
        <taxon>Hologalegina</taxon>
        <taxon>IRL clade</taxon>
        <taxon>Trifolieae</taxon>
        <taxon>Trifolium</taxon>
    </lineage>
</organism>
<name>A0A2Z6M3Z5_TRISU</name>
<sequence>MWTDLGLIPPAIVWLYPDHFKEPNRFAPPGTSPPEIDYQFACFMDRVLTPDFTSLLESGR</sequence>
<proteinExistence type="predicted"/>
<evidence type="ECO:0000313" key="2">
    <source>
        <dbReference type="Proteomes" id="UP000242715"/>
    </source>
</evidence>
<dbReference type="EMBL" id="DF973322">
    <property type="protein sequence ID" value="GAU25848.1"/>
    <property type="molecule type" value="Genomic_DNA"/>
</dbReference>
<dbReference type="Proteomes" id="UP000242715">
    <property type="component" value="Unassembled WGS sequence"/>
</dbReference>
<dbReference type="AlphaFoldDB" id="A0A2Z6M3Z5"/>
<reference evidence="2" key="1">
    <citation type="journal article" date="2017" name="Front. Plant Sci.">
        <title>Climate Clever Clovers: New Paradigm to Reduce the Environmental Footprint of Ruminants by Breeding Low Methanogenic Forages Utilizing Haplotype Variation.</title>
        <authorList>
            <person name="Kaur P."/>
            <person name="Appels R."/>
            <person name="Bayer P.E."/>
            <person name="Keeble-Gagnere G."/>
            <person name="Wang J."/>
            <person name="Hirakawa H."/>
            <person name="Shirasawa K."/>
            <person name="Vercoe P."/>
            <person name="Stefanova K."/>
            <person name="Durmic Z."/>
            <person name="Nichols P."/>
            <person name="Revell C."/>
            <person name="Isobe S.N."/>
            <person name="Edwards D."/>
            <person name="Erskine W."/>
        </authorList>
    </citation>
    <scope>NUCLEOTIDE SEQUENCE [LARGE SCALE GENOMIC DNA]</scope>
    <source>
        <strain evidence="2">cv. Daliak</strain>
    </source>
</reference>
<evidence type="ECO:0000313" key="1">
    <source>
        <dbReference type="EMBL" id="GAU25848.1"/>
    </source>
</evidence>
<keyword evidence="2" id="KW-1185">Reference proteome</keyword>